<gene>
    <name evidence="2" type="ORF">PBF_23323</name>
</gene>
<evidence type="ECO:0000256" key="1">
    <source>
        <dbReference type="SAM" id="Phobius"/>
    </source>
</evidence>
<feature type="transmembrane region" description="Helical" evidence="1">
    <location>
        <begin position="164"/>
        <end position="185"/>
    </location>
</feature>
<keyword evidence="1" id="KW-0812">Transmembrane</keyword>
<reference evidence="2 3" key="2">
    <citation type="journal article" date="2016" name="Sci. Rep.">
        <title>A novel serine protease, Sep1, from Bacillus firmus DS-1 has nematicidal activity and degrades multiple intestinal-associated nematode proteins.</title>
        <authorList>
            <person name="Geng C."/>
            <person name="Nie X."/>
            <person name="Tang Z."/>
            <person name="Zhang Y."/>
            <person name="Lin J."/>
            <person name="Sun M."/>
            <person name="Peng D."/>
        </authorList>
    </citation>
    <scope>NUCLEOTIDE SEQUENCE [LARGE SCALE GENOMIC DNA]</scope>
    <source>
        <strain evidence="2 3">DS1</strain>
    </source>
</reference>
<dbReference type="RefSeq" id="WP_035333181.1">
    <property type="nucleotide sequence ID" value="NZ_APVL01000034.1"/>
</dbReference>
<keyword evidence="1" id="KW-1133">Transmembrane helix</keyword>
<name>W7L0R7_CYTFI</name>
<protein>
    <submittedName>
        <fullName evidence="2">Uncharacterized protein</fullName>
    </submittedName>
</protein>
<dbReference type="EMBL" id="APVL01000034">
    <property type="protein sequence ID" value="EWG08632.1"/>
    <property type="molecule type" value="Genomic_DNA"/>
</dbReference>
<sequence length="221" mass="26005">MYTDEKLKINTEVALKQAINFTVWETIKLLPFLCGIVFFIYTSYSPIMFTLNEKKFLWTGLFIFIIYRTISNFNFLKKSLDHYTFVSELKKSPYPRSELITVINSYKTIADKLKLYIDILKSFSPVPIIVFILGLLLNNKNFSSLTAIQSFIKKLSPSNSLDSIYTIFTILVVVLYFWSLFATYFKYKAVQDRLLVVQNAYDEIKEKNEETKLYQELESRK</sequence>
<accession>W7L0R7</accession>
<comment type="caution">
    <text evidence="2">The sequence shown here is derived from an EMBL/GenBank/DDBJ whole genome shotgun (WGS) entry which is preliminary data.</text>
</comment>
<feature type="transmembrane region" description="Helical" evidence="1">
    <location>
        <begin position="56"/>
        <end position="76"/>
    </location>
</feature>
<dbReference type="AlphaFoldDB" id="W7L0R7"/>
<feature type="transmembrane region" description="Helical" evidence="1">
    <location>
        <begin position="21"/>
        <end position="44"/>
    </location>
</feature>
<organism evidence="2 3">
    <name type="scientific">Cytobacillus firmus DS1</name>
    <dbReference type="NCBI Taxonomy" id="1307436"/>
    <lineage>
        <taxon>Bacteria</taxon>
        <taxon>Bacillati</taxon>
        <taxon>Bacillota</taxon>
        <taxon>Bacilli</taxon>
        <taxon>Bacillales</taxon>
        <taxon>Bacillaceae</taxon>
        <taxon>Cytobacillus</taxon>
    </lineage>
</organism>
<feature type="transmembrane region" description="Helical" evidence="1">
    <location>
        <begin position="115"/>
        <end position="137"/>
    </location>
</feature>
<reference evidence="3" key="1">
    <citation type="submission" date="2013-03" db="EMBL/GenBank/DDBJ databases">
        <title>Draft genome sequence of Bacillus firmus DS1.</title>
        <authorList>
            <person name="Peng D."/>
            <person name="Zhu L."/>
            <person name="Sun M."/>
        </authorList>
    </citation>
    <scope>NUCLEOTIDE SEQUENCE [LARGE SCALE GENOMIC DNA]</scope>
    <source>
        <strain evidence="3">DS1</strain>
    </source>
</reference>
<evidence type="ECO:0000313" key="3">
    <source>
        <dbReference type="Proteomes" id="UP000019270"/>
    </source>
</evidence>
<dbReference type="Proteomes" id="UP000019270">
    <property type="component" value="Unassembled WGS sequence"/>
</dbReference>
<evidence type="ECO:0000313" key="2">
    <source>
        <dbReference type="EMBL" id="EWG08632.1"/>
    </source>
</evidence>
<keyword evidence="1" id="KW-0472">Membrane</keyword>
<dbReference type="OrthoDB" id="9854050at2"/>
<proteinExistence type="predicted"/>
<dbReference type="PATRIC" id="fig|1307436.3.peg.4970"/>